<dbReference type="Pfam" id="PF13229">
    <property type="entry name" value="Beta_helix"/>
    <property type="match status" value="1"/>
</dbReference>
<dbReference type="PANTHER" id="PTHR16861:SF4">
    <property type="entry name" value="SH3 DOMAIN PROTEIN (AFU_ORTHOLOGUE AFUA_1G13610)"/>
    <property type="match status" value="1"/>
</dbReference>
<dbReference type="SUPFAM" id="SSF51126">
    <property type="entry name" value="Pectin lyase-like"/>
    <property type="match status" value="1"/>
</dbReference>
<dbReference type="Proteomes" id="UP000230002">
    <property type="component" value="Unassembled WGS sequence"/>
</dbReference>
<dbReference type="EMBL" id="AYKW01000001">
    <property type="protein sequence ID" value="PIL37402.1"/>
    <property type="molecule type" value="Genomic_DNA"/>
</dbReference>
<feature type="compositionally biased region" description="Low complexity" evidence="1">
    <location>
        <begin position="462"/>
        <end position="482"/>
    </location>
</feature>
<protein>
    <recommendedName>
        <fullName evidence="4">Right handed beta helix domain-containing protein</fullName>
    </recommendedName>
</protein>
<feature type="domain" description="Right handed beta helix" evidence="4">
    <location>
        <begin position="238"/>
        <end position="312"/>
    </location>
</feature>
<organism evidence="5 6">
    <name type="scientific">Ganoderma sinense ZZ0214-1</name>
    <dbReference type="NCBI Taxonomy" id="1077348"/>
    <lineage>
        <taxon>Eukaryota</taxon>
        <taxon>Fungi</taxon>
        <taxon>Dikarya</taxon>
        <taxon>Basidiomycota</taxon>
        <taxon>Agaricomycotina</taxon>
        <taxon>Agaricomycetes</taxon>
        <taxon>Polyporales</taxon>
        <taxon>Polyporaceae</taxon>
        <taxon>Ganoderma</taxon>
    </lineage>
</organism>
<comment type="caution">
    <text evidence="5">The sequence shown here is derived from an EMBL/GenBank/DDBJ whole genome shotgun (WGS) entry which is preliminary data.</text>
</comment>
<reference evidence="5 6" key="1">
    <citation type="journal article" date="2015" name="Sci. Rep.">
        <title>Chromosome-level genome map provides insights into diverse defense mechanisms in the medicinal fungus Ganoderma sinense.</title>
        <authorList>
            <person name="Zhu Y."/>
            <person name="Xu J."/>
            <person name="Sun C."/>
            <person name="Zhou S."/>
            <person name="Xu H."/>
            <person name="Nelson D.R."/>
            <person name="Qian J."/>
            <person name="Song J."/>
            <person name="Luo H."/>
            <person name="Xiang L."/>
            <person name="Li Y."/>
            <person name="Xu Z."/>
            <person name="Ji A."/>
            <person name="Wang L."/>
            <person name="Lu S."/>
            <person name="Hayward A."/>
            <person name="Sun W."/>
            <person name="Li X."/>
            <person name="Schwartz D.C."/>
            <person name="Wang Y."/>
            <person name="Chen S."/>
        </authorList>
    </citation>
    <scope>NUCLEOTIDE SEQUENCE [LARGE SCALE GENOMIC DNA]</scope>
    <source>
        <strain evidence="5 6">ZZ0214-1</strain>
    </source>
</reference>
<name>A0A2G8SUK0_9APHY</name>
<dbReference type="Gene3D" id="2.160.20.10">
    <property type="entry name" value="Single-stranded right-handed beta-helix, Pectin lyase-like"/>
    <property type="match status" value="1"/>
</dbReference>
<evidence type="ECO:0000256" key="3">
    <source>
        <dbReference type="SAM" id="SignalP"/>
    </source>
</evidence>
<dbReference type="AlphaFoldDB" id="A0A2G8SUK0"/>
<keyword evidence="3" id="KW-0732">Signal</keyword>
<gene>
    <name evidence="5" type="ORF">GSI_01096</name>
</gene>
<dbReference type="STRING" id="1077348.A0A2G8SUK0"/>
<keyword evidence="2" id="KW-1133">Transmembrane helix</keyword>
<evidence type="ECO:0000313" key="5">
    <source>
        <dbReference type="EMBL" id="PIL37402.1"/>
    </source>
</evidence>
<evidence type="ECO:0000256" key="2">
    <source>
        <dbReference type="SAM" id="Phobius"/>
    </source>
</evidence>
<feature type="signal peptide" evidence="3">
    <location>
        <begin position="1"/>
        <end position="25"/>
    </location>
</feature>
<feature type="chain" id="PRO_5013909950" description="Right handed beta helix domain-containing protein" evidence="3">
    <location>
        <begin position="26"/>
        <end position="525"/>
    </location>
</feature>
<dbReference type="OrthoDB" id="2587928at2759"/>
<dbReference type="InterPro" id="IPR012334">
    <property type="entry name" value="Pectin_lyas_fold"/>
</dbReference>
<dbReference type="InterPro" id="IPR011050">
    <property type="entry name" value="Pectin_lyase_fold/virulence"/>
</dbReference>
<feature type="region of interest" description="Disordered" evidence="1">
    <location>
        <begin position="451"/>
        <end position="485"/>
    </location>
</feature>
<evidence type="ECO:0000313" key="6">
    <source>
        <dbReference type="Proteomes" id="UP000230002"/>
    </source>
</evidence>
<evidence type="ECO:0000259" key="4">
    <source>
        <dbReference type="Pfam" id="PF13229"/>
    </source>
</evidence>
<keyword evidence="2" id="KW-0812">Transmembrane</keyword>
<dbReference type="SMART" id="SM00710">
    <property type="entry name" value="PbH1"/>
    <property type="match status" value="5"/>
</dbReference>
<sequence>MFLLYHTLLVRTLLLLITLSGPSLGNHAGRFAHRRHVLGSADHALFSRSTAAFHPRDDCEPRDPLNTLTDRLNVLLNSSGPGYTLPLCPGVQYIIQAPILFAAPDQEISTVGYPTGDERATLLVDGPVANGQGHTTAVDGTCSNCSGVKLRYVQTTAVLTRPKTQINGTRLGAPPTSGGANIEMGGSNANQLIEHVRSFDPRSWSCLHVSEGAFSCINATVQHNDIGPCGSDQFQQWADGISVSCQNSLVHNNTVNNPTDGGIVLFGAPGTLVENNTIWVETMTLLGGINMVDYEPWKGNYTNTIVRNNLIYGGFATDPAQAGETKGENDDDVIIKIGIAIGPRTWFGDKYLNNVSSSGTVLDNRLSGAFGYGIAISSAVNFTVAGNTLIDNTSFIGSRGPNCSSTDTTPSPAPFVEDQSTVQSSTILGDFQTIPDGNSLTCILPPSGGDYWPFGGNPSPTPSSSSPTSSSTGTSPSRSSMSHGLSGGAKVGIAVGVILGVGAVAAATYFIRKAAIWRAQKAGRY</sequence>
<feature type="transmembrane region" description="Helical" evidence="2">
    <location>
        <begin position="491"/>
        <end position="511"/>
    </location>
</feature>
<proteinExistence type="predicted"/>
<keyword evidence="2" id="KW-0472">Membrane</keyword>
<dbReference type="InterPro" id="IPR039448">
    <property type="entry name" value="Beta_helix"/>
</dbReference>
<dbReference type="PANTHER" id="PTHR16861">
    <property type="entry name" value="GLYCOPROTEIN 38"/>
    <property type="match status" value="1"/>
</dbReference>
<dbReference type="InterPro" id="IPR006626">
    <property type="entry name" value="PbH1"/>
</dbReference>
<accession>A0A2G8SUK0</accession>
<keyword evidence="6" id="KW-1185">Reference proteome</keyword>
<evidence type="ECO:0000256" key="1">
    <source>
        <dbReference type="SAM" id="MobiDB-lite"/>
    </source>
</evidence>